<evidence type="ECO:0000259" key="1">
    <source>
        <dbReference type="Pfam" id="PF12937"/>
    </source>
</evidence>
<gene>
    <name evidence="2" type="ORF">B0H16DRAFT_53750</name>
</gene>
<dbReference type="Pfam" id="PF12937">
    <property type="entry name" value="F-box-like"/>
    <property type="match status" value="1"/>
</dbReference>
<evidence type="ECO:0000313" key="3">
    <source>
        <dbReference type="Proteomes" id="UP001215598"/>
    </source>
</evidence>
<dbReference type="InterPro" id="IPR036047">
    <property type="entry name" value="F-box-like_dom_sf"/>
</dbReference>
<keyword evidence="3" id="KW-1185">Reference proteome</keyword>
<protein>
    <recommendedName>
        <fullName evidence="1">F-box domain-containing protein</fullName>
    </recommendedName>
</protein>
<dbReference type="CDD" id="cd09917">
    <property type="entry name" value="F-box_SF"/>
    <property type="match status" value="1"/>
</dbReference>
<reference evidence="2" key="1">
    <citation type="submission" date="2023-03" db="EMBL/GenBank/DDBJ databases">
        <title>Massive genome expansion in bonnet fungi (Mycena s.s.) driven by repeated elements and novel gene families across ecological guilds.</title>
        <authorList>
            <consortium name="Lawrence Berkeley National Laboratory"/>
            <person name="Harder C.B."/>
            <person name="Miyauchi S."/>
            <person name="Viragh M."/>
            <person name="Kuo A."/>
            <person name="Thoen E."/>
            <person name="Andreopoulos B."/>
            <person name="Lu D."/>
            <person name="Skrede I."/>
            <person name="Drula E."/>
            <person name="Henrissat B."/>
            <person name="Morin E."/>
            <person name="Kohler A."/>
            <person name="Barry K."/>
            <person name="LaButti K."/>
            <person name="Morin E."/>
            <person name="Salamov A."/>
            <person name="Lipzen A."/>
            <person name="Mereny Z."/>
            <person name="Hegedus B."/>
            <person name="Baldrian P."/>
            <person name="Stursova M."/>
            <person name="Weitz H."/>
            <person name="Taylor A."/>
            <person name="Grigoriev I.V."/>
            <person name="Nagy L.G."/>
            <person name="Martin F."/>
            <person name="Kauserud H."/>
        </authorList>
    </citation>
    <scope>NUCLEOTIDE SEQUENCE</scope>
    <source>
        <strain evidence="2">CBHHK182m</strain>
    </source>
</reference>
<dbReference type="EMBL" id="JARKIB010000102">
    <property type="protein sequence ID" value="KAJ7740518.1"/>
    <property type="molecule type" value="Genomic_DNA"/>
</dbReference>
<dbReference type="InterPro" id="IPR001810">
    <property type="entry name" value="F-box_dom"/>
</dbReference>
<dbReference type="Proteomes" id="UP001215598">
    <property type="component" value="Unassembled WGS sequence"/>
</dbReference>
<accession>A0AAD7IDB1</accession>
<proteinExistence type="predicted"/>
<sequence length="208" mass="23320">MGALESLILRLSRYRHRKRATSSQSFGTPQFLLPFELWDLVVRNLTDADLLRVALVCRVFNAVAIGEYLARHNVALSNVVLSVKEISVPSQVIHALQLSCSPPDAERLVCNFGASGIHRDLLSLRRMVHRSRNIRELTLDFAGDLFRAHKQIWPVMDSTQSVLLGAACAVFPPSRSRSTDPSSFWTQFRPARFQDSFCAGRRISPSGD</sequence>
<organism evidence="2 3">
    <name type="scientific">Mycena metata</name>
    <dbReference type="NCBI Taxonomy" id="1033252"/>
    <lineage>
        <taxon>Eukaryota</taxon>
        <taxon>Fungi</taxon>
        <taxon>Dikarya</taxon>
        <taxon>Basidiomycota</taxon>
        <taxon>Agaricomycotina</taxon>
        <taxon>Agaricomycetes</taxon>
        <taxon>Agaricomycetidae</taxon>
        <taxon>Agaricales</taxon>
        <taxon>Marasmiineae</taxon>
        <taxon>Mycenaceae</taxon>
        <taxon>Mycena</taxon>
    </lineage>
</organism>
<evidence type="ECO:0000313" key="2">
    <source>
        <dbReference type="EMBL" id="KAJ7740518.1"/>
    </source>
</evidence>
<feature type="domain" description="F-box" evidence="1">
    <location>
        <begin position="33"/>
        <end position="72"/>
    </location>
</feature>
<dbReference type="AlphaFoldDB" id="A0AAD7IDB1"/>
<dbReference type="SUPFAM" id="SSF81383">
    <property type="entry name" value="F-box domain"/>
    <property type="match status" value="1"/>
</dbReference>
<comment type="caution">
    <text evidence="2">The sequence shown here is derived from an EMBL/GenBank/DDBJ whole genome shotgun (WGS) entry which is preliminary data.</text>
</comment>
<name>A0AAD7IDB1_9AGAR</name>